<organism evidence="10 11">
    <name type="scientific">Palleronia pelagia</name>
    <dbReference type="NCBI Taxonomy" id="387096"/>
    <lineage>
        <taxon>Bacteria</taxon>
        <taxon>Pseudomonadati</taxon>
        <taxon>Pseudomonadota</taxon>
        <taxon>Alphaproteobacteria</taxon>
        <taxon>Rhodobacterales</taxon>
        <taxon>Roseobacteraceae</taxon>
        <taxon>Palleronia</taxon>
    </lineage>
</organism>
<comment type="function">
    <text evidence="1">Needed for flagellar regrowth and assembly.</text>
</comment>
<dbReference type="AlphaFoldDB" id="A0A1H8F1U4"/>
<reference evidence="11" key="1">
    <citation type="submission" date="2016-10" db="EMBL/GenBank/DDBJ databases">
        <authorList>
            <person name="Varghese N."/>
            <person name="Submissions S."/>
        </authorList>
    </citation>
    <scope>NUCLEOTIDE SEQUENCE [LARGE SCALE GENOMIC DNA]</scope>
    <source>
        <strain evidence="11">DSM 26893</strain>
    </source>
</reference>
<keyword evidence="10" id="KW-0969">Cilium</keyword>
<gene>
    <name evidence="10" type="ORF">SAMN04488011_103187</name>
</gene>
<evidence type="ECO:0000256" key="3">
    <source>
        <dbReference type="ARBA" id="ARBA00016507"/>
    </source>
</evidence>
<dbReference type="GO" id="GO:0044781">
    <property type="term" value="P:bacterial-type flagellum organization"/>
    <property type="evidence" value="ECO:0007669"/>
    <property type="project" value="UniProtKB-KW"/>
</dbReference>
<dbReference type="Pfam" id="PF02108">
    <property type="entry name" value="FliH"/>
    <property type="match status" value="1"/>
</dbReference>
<comment type="similarity">
    <text evidence="2">Belongs to the FliH family.</text>
</comment>
<name>A0A1H8F1U4_9RHOB</name>
<dbReference type="InterPro" id="IPR018035">
    <property type="entry name" value="Flagellar_FliH/T3SS_HrpE"/>
</dbReference>
<dbReference type="GO" id="GO:0015031">
    <property type="term" value="P:protein transport"/>
    <property type="evidence" value="ECO:0007669"/>
    <property type="project" value="UniProtKB-KW"/>
</dbReference>
<evidence type="ECO:0000256" key="1">
    <source>
        <dbReference type="ARBA" id="ARBA00003041"/>
    </source>
</evidence>
<keyword evidence="11" id="KW-1185">Reference proteome</keyword>
<protein>
    <recommendedName>
        <fullName evidence="3">Flagellar assembly protein FliH</fullName>
    </recommendedName>
</protein>
<proteinExistence type="inferred from homology"/>
<dbReference type="EMBL" id="FOCM01000003">
    <property type="protein sequence ID" value="SEN25841.1"/>
    <property type="molecule type" value="Genomic_DNA"/>
</dbReference>
<evidence type="ECO:0000256" key="4">
    <source>
        <dbReference type="ARBA" id="ARBA00022448"/>
    </source>
</evidence>
<keyword evidence="7" id="KW-1006">Bacterial flagellum protein export</keyword>
<keyword evidence="10" id="KW-0966">Cell projection</keyword>
<dbReference type="PANTHER" id="PTHR34982">
    <property type="entry name" value="YOP PROTEINS TRANSLOCATION PROTEIN L"/>
    <property type="match status" value="1"/>
</dbReference>
<dbReference type="Proteomes" id="UP000199372">
    <property type="component" value="Unassembled WGS sequence"/>
</dbReference>
<feature type="domain" description="Flagellar assembly protein FliH/Type III secretion system HrpE" evidence="9">
    <location>
        <begin position="68"/>
        <end position="193"/>
    </location>
</feature>
<dbReference type="InterPro" id="IPR051472">
    <property type="entry name" value="T3SS_Stator/FliH"/>
</dbReference>
<sequence length="222" mass="24483">MISAMRLQNFDEDPAKAARRASAGKSYDEDETREMVRAAYERGMREGRSQGHAEGRAEAEGEMDAALAESLQATAAQLDELARGAGDHRAALEAQVLEFTLSVCDAVFPELVAKMSAERVGAQVRRALKMAIGSQAIRIRLSPQTKDVLARELGHRMEYYRIEQACRIDADPDLAPGDVRMEWDSGSLEYAYETVTGLILEELRKTHAASQAAQKERGKNGR</sequence>
<keyword evidence="5" id="KW-1005">Bacterial flagellum biogenesis</keyword>
<evidence type="ECO:0000256" key="2">
    <source>
        <dbReference type="ARBA" id="ARBA00006602"/>
    </source>
</evidence>
<evidence type="ECO:0000256" key="7">
    <source>
        <dbReference type="ARBA" id="ARBA00023225"/>
    </source>
</evidence>
<keyword evidence="4" id="KW-0813">Transport</keyword>
<dbReference type="PANTHER" id="PTHR34982:SF1">
    <property type="entry name" value="FLAGELLAR ASSEMBLY PROTEIN FLIH"/>
    <property type="match status" value="1"/>
</dbReference>
<keyword evidence="6" id="KW-0653">Protein transport</keyword>
<dbReference type="GO" id="GO:0005829">
    <property type="term" value="C:cytosol"/>
    <property type="evidence" value="ECO:0007669"/>
    <property type="project" value="TreeGrafter"/>
</dbReference>
<evidence type="ECO:0000256" key="8">
    <source>
        <dbReference type="SAM" id="MobiDB-lite"/>
    </source>
</evidence>
<evidence type="ECO:0000313" key="11">
    <source>
        <dbReference type="Proteomes" id="UP000199372"/>
    </source>
</evidence>
<evidence type="ECO:0000256" key="6">
    <source>
        <dbReference type="ARBA" id="ARBA00022927"/>
    </source>
</evidence>
<accession>A0A1H8F1U4</accession>
<dbReference type="OrthoDB" id="7873045at2"/>
<keyword evidence="10" id="KW-0282">Flagellum</keyword>
<evidence type="ECO:0000259" key="9">
    <source>
        <dbReference type="Pfam" id="PF02108"/>
    </source>
</evidence>
<evidence type="ECO:0000256" key="5">
    <source>
        <dbReference type="ARBA" id="ARBA00022795"/>
    </source>
</evidence>
<feature type="region of interest" description="Disordered" evidence="8">
    <location>
        <begin position="1"/>
        <end position="33"/>
    </location>
</feature>
<evidence type="ECO:0000313" key="10">
    <source>
        <dbReference type="EMBL" id="SEN25841.1"/>
    </source>
</evidence>